<dbReference type="EMBL" id="JBJJXI010000032">
    <property type="protein sequence ID" value="KAL3402928.1"/>
    <property type="molecule type" value="Genomic_DNA"/>
</dbReference>
<feature type="compositionally biased region" description="Polar residues" evidence="1">
    <location>
        <begin position="306"/>
        <end position="317"/>
    </location>
</feature>
<feature type="compositionally biased region" description="Basic and acidic residues" evidence="1">
    <location>
        <begin position="12"/>
        <end position="28"/>
    </location>
</feature>
<dbReference type="AlphaFoldDB" id="A0ABD2XDI5"/>
<accession>A0ABD2XDI5</accession>
<reference evidence="2 3" key="1">
    <citation type="journal article" date="2024" name="bioRxiv">
        <title>A reference genome for Trichogramma kaykai: A tiny desert-dwelling parasitoid wasp with competing sex-ratio distorters.</title>
        <authorList>
            <person name="Culotta J."/>
            <person name="Lindsey A.R."/>
        </authorList>
    </citation>
    <scope>NUCLEOTIDE SEQUENCE [LARGE SCALE GENOMIC DNA]</scope>
    <source>
        <strain evidence="2 3">KSX58</strain>
    </source>
</reference>
<proteinExistence type="predicted"/>
<evidence type="ECO:0000313" key="2">
    <source>
        <dbReference type="EMBL" id="KAL3402928.1"/>
    </source>
</evidence>
<feature type="region of interest" description="Disordered" evidence="1">
    <location>
        <begin position="205"/>
        <end position="324"/>
    </location>
</feature>
<keyword evidence="3" id="KW-1185">Reference proteome</keyword>
<protein>
    <submittedName>
        <fullName evidence="2">Uncharacterized protein</fullName>
    </submittedName>
</protein>
<dbReference type="Proteomes" id="UP001627154">
    <property type="component" value="Unassembled WGS sequence"/>
</dbReference>
<gene>
    <name evidence="2" type="ORF">TKK_004090</name>
</gene>
<sequence>MPQNYPEQQPFLRHEKPLLVPSDGRDDLELAPPIVHHPHPNHQQIYQLDRDFEDQQQQQQQAEQESSSGSSSSDSSFNVISYLTDLLPFGKKTQPPPPPPTSTISATLPRLPPNKATSPIAFVYTPTTPASTRQRLDLGDDGSDGSYDPYNGIVSNHRPRDEKPVLLPFQQPSSSSSSAPSPQNFMAPFVASVSAEMPAKNGWSVVTSAPKNASSGASSSSSSTRDDKNREQQQQQQNIEKRTGNAESEDSSQEAEAQTERTDAENNNSPNAGGNSGGNSGFDPENFKPQLFGGFKPIYEFPANPNAGNEQQLTGRSGRSRMYK</sequence>
<feature type="compositionally biased region" description="Low complexity" evidence="1">
    <location>
        <begin position="170"/>
        <end position="183"/>
    </location>
</feature>
<comment type="caution">
    <text evidence="2">The sequence shown here is derived from an EMBL/GenBank/DDBJ whole genome shotgun (WGS) entry which is preliminary data.</text>
</comment>
<evidence type="ECO:0000256" key="1">
    <source>
        <dbReference type="SAM" id="MobiDB-lite"/>
    </source>
</evidence>
<organism evidence="2 3">
    <name type="scientific">Trichogramma kaykai</name>
    <dbReference type="NCBI Taxonomy" id="54128"/>
    <lineage>
        <taxon>Eukaryota</taxon>
        <taxon>Metazoa</taxon>
        <taxon>Ecdysozoa</taxon>
        <taxon>Arthropoda</taxon>
        <taxon>Hexapoda</taxon>
        <taxon>Insecta</taxon>
        <taxon>Pterygota</taxon>
        <taxon>Neoptera</taxon>
        <taxon>Endopterygota</taxon>
        <taxon>Hymenoptera</taxon>
        <taxon>Apocrita</taxon>
        <taxon>Proctotrupomorpha</taxon>
        <taxon>Chalcidoidea</taxon>
        <taxon>Trichogrammatidae</taxon>
        <taxon>Trichogramma</taxon>
    </lineage>
</organism>
<name>A0ABD2XDI5_9HYME</name>
<feature type="compositionally biased region" description="Low complexity" evidence="1">
    <location>
        <begin position="213"/>
        <end position="223"/>
    </location>
</feature>
<feature type="compositionally biased region" description="Low complexity" evidence="1">
    <location>
        <begin position="55"/>
        <end position="76"/>
    </location>
</feature>
<feature type="region of interest" description="Disordered" evidence="1">
    <location>
        <begin position="1"/>
        <end position="185"/>
    </location>
</feature>
<evidence type="ECO:0000313" key="3">
    <source>
        <dbReference type="Proteomes" id="UP001627154"/>
    </source>
</evidence>